<organism evidence="3">
    <name type="scientific">hydrothermal vent metagenome</name>
    <dbReference type="NCBI Taxonomy" id="652676"/>
    <lineage>
        <taxon>unclassified sequences</taxon>
        <taxon>metagenomes</taxon>
        <taxon>ecological metagenomes</taxon>
    </lineage>
</organism>
<dbReference type="GO" id="GO:0032259">
    <property type="term" value="P:methylation"/>
    <property type="evidence" value="ECO:0007669"/>
    <property type="project" value="UniProtKB-KW"/>
</dbReference>
<dbReference type="InterPro" id="IPR027555">
    <property type="entry name" value="Mo5U34_MeTrfas-like"/>
</dbReference>
<evidence type="ECO:0000313" key="3">
    <source>
        <dbReference type="EMBL" id="VAW77268.1"/>
    </source>
</evidence>
<dbReference type="AlphaFoldDB" id="A0A3B0Y8Z3"/>
<dbReference type="Pfam" id="PF08003">
    <property type="entry name" value="Methyltransf_9"/>
    <property type="match status" value="1"/>
</dbReference>
<keyword evidence="3" id="KW-0489">Methyltransferase</keyword>
<keyword evidence="1 3" id="KW-0808">Transferase</keyword>
<dbReference type="SUPFAM" id="SSF53335">
    <property type="entry name" value="S-adenosyl-L-methionine-dependent methyltransferases"/>
    <property type="match status" value="1"/>
</dbReference>
<dbReference type="GO" id="GO:0008168">
    <property type="term" value="F:methyltransferase activity"/>
    <property type="evidence" value="ECO:0007669"/>
    <property type="project" value="UniProtKB-KW"/>
</dbReference>
<proteinExistence type="inferred from homology"/>
<dbReference type="HAMAP" id="MF_01590">
    <property type="entry name" value="tRNA_carboxymethyltr_CmoB"/>
    <property type="match status" value="1"/>
</dbReference>
<dbReference type="GO" id="GO:0002098">
    <property type="term" value="P:tRNA wobble uridine modification"/>
    <property type="evidence" value="ECO:0007669"/>
    <property type="project" value="InterPro"/>
</dbReference>
<name>A0A3B0Y8Z3_9ZZZZ</name>
<sequence length="323" mass="37067">MIDYSNLLQDFAYNDSVACDELALLLNEYSDVSRHGNLKEWFNLLEKLPDITASNTNLGDSVVSIGQTSDISLEQKNLLNEALQEMRPWRKGPFSLFGISIDTEWRSDLKWDRLSNEIESLDNRLVLDVGCGSGYHCFRMHASGAKIVVGLEPMWRYNIQFHIMKKYLRALAVHLLPFTLEDTPSLFMFDTVFSMGVLYHRKSPFEHLAQLKQRLQVDGELVLETLVVEGDENTVLVPQDRYARMRNVWFLPSTQALIKWLERAGFGHIKVVDVSATTVQEQRTTVWIQGESLKECLDENDLTRTVEGYPAPLRAIITARRIK</sequence>
<reference evidence="3" key="1">
    <citation type="submission" date="2018-06" db="EMBL/GenBank/DDBJ databases">
        <authorList>
            <person name="Zhirakovskaya E."/>
        </authorList>
    </citation>
    <scope>NUCLEOTIDE SEQUENCE</scope>
</reference>
<dbReference type="InterPro" id="IPR029063">
    <property type="entry name" value="SAM-dependent_MTases_sf"/>
</dbReference>
<keyword evidence="2" id="KW-0819">tRNA processing</keyword>
<gene>
    <name evidence="3" type="ORF">MNBD_GAMMA12-2247</name>
</gene>
<evidence type="ECO:0000256" key="1">
    <source>
        <dbReference type="ARBA" id="ARBA00022679"/>
    </source>
</evidence>
<dbReference type="NCBIfam" id="NF011650">
    <property type="entry name" value="PRK15068.1"/>
    <property type="match status" value="1"/>
</dbReference>
<protein>
    <submittedName>
        <fullName evidence="3">tRNA (Mo5U34)-methyltransferase</fullName>
    </submittedName>
</protein>
<evidence type="ECO:0000256" key="2">
    <source>
        <dbReference type="ARBA" id="ARBA00022694"/>
    </source>
</evidence>
<dbReference type="GO" id="GO:0016765">
    <property type="term" value="F:transferase activity, transferring alkyl or aryl (other than methyl) groups"/>
    <property type="evidence" value="ECO:0007669"/>
    <property type="project" value="InterPro"/>
</dbReference>
<accession>A0A3B0Y8Z3</accession>
<dbReference type="NCBIfam" id="TIGR00452">
    <property type="entry name" value="tRNA 5-methoxyuridine(34)/uridine 5-oxyacetic acid(34) synthase CmoB"/>
    <property type="match status" value="1"/>
</dbReference>
<dbReference type="Gene3D" id="3.40.50.150">
    <property type="entry name" value="Vaccinia Virus protein VP39"/>
    <property type="match status" value="1"/>
</dbReference>
<dbReference type="EMBL" id="UOFL01000127">
    <property type="protein sequence ID" value="VAW77268.1"/>
    <property type="molecule type" value="Genomic_DNA"/>
</dbReference>
<dbReference type="CDD" id="cd02440">
    <property type="entry name" value="AdoMet_MTases"/>
    <property type="match status" value="1"/>
</dbReference>
<dbReference type="InterPro" id="IPR010017">
    <property type="entry name" value="CmoB"/>
</dbReference>